<feature type="transmembrane region" description="Helical" evidence="11">
    <location>
        <begin position="66"/>
        <end position="84"/>
    </location>
</feature>
<evidence type="ECO:0000256" key="1">
    <source>
        <dbReference type="ARBA" id="ARBA00004651"/>
    </source>
</evidence>
<keyword evidence="11" id="KW-0813">Transport</keyword>
<evidence type="ECO:0000256" key="7">
    <source>
        <dbReference type="ARBA" id="ARBA00023136"/>
    </source>
</evidence>
<comment type="similarity">
    <text evidence="9 11">Belongs to the fluoride channel Fluc/FEX (TC 1.A.43) family.</text>
</comment>
<evidence type="ECO:0000256" key="2">
    <source>
        <dbReference type="ARBA" id="ARBA00022475"/>
    </source>
</evidence>
<dbReference type="GO" id="GO:0005886">
    <property type="term" value="C:plasma membrane"/>
    <property type="evidence" value="ECO:0007669"/>
    <property type="project" value="UniProtKB-SubCell"/>
</dbReference>
<keyword evidence="11" id="KW-0479">Metal-binding</keyword>
<feature type="transmembrane region" description="Helical" evidence="11">
    <location>
        <begin position="33"/>
        <end position="54"/>
    </location>
</feature>
<comment type="catalytic activity">
    <reaction evidence="10">
        <text>fluoride(in) = fluoride(out)</text>
        <dbReference type="Rhea" id="RHEA:76159"/>
        <dbReference type="ChEBI" id="CHEBI:17051"/>
    </reaction>
    <physiologicalReaction direction="left-to-right" evidence="10">
        <dbReference type="Rhea" id="RHEA:76160"/>
    </physiologicalReaction>
</comment>
<comment type="function">
    <text evidence="11">Fluoride-specific ion channel. Important for reducing fluoride concentration in the cell, thus reducing its toxicity.</text>
</comment>
<feature type="binding site" evidence="11">
    <location>
        <position position="77"/>
    </location>
    <ligand>
        <name>Na(+)</name>
        <dbReference type="ChEBI" id="CHEBI:29101"/>
        <note>structural</note>
    </ligand>
</feature>
<dbReference type="GO" id="GO:0046872">
    <property type="term" value="F:metal ion binding"/>
    <property type="evidence" value="ECO:0007669"/>
    <property type="project" value="UniProtKB-KW"/>
</dbReference>
<organism evidence="12">
    <name type="scientific">uncultured Thermomicrobiales bacterium</name>
    <dbReference type="NCBI Taxonomy" id="1645740"/>
    <lineage>
        <taxon>Bacteria</taxon>
        <taxon>Pseudomonadati</taxon>
        <taxon>Thermomicrobiota</taxon>
        <taxon>Thermomicrobia</taxon>
        <taxon>Thermomicrobiales</taxon>
        <taxon>environmental samples</taxon>
    </lineage>
</organism>
<evidence type="ECO:0000256" key="11">
    <source>
        <dbReference type="HAMAP-Rule" id="MF_00454"/>
    </source>
</evidence>
<comment type="activity regulation">
    <text evidence="11">Na(+) is not transported, but it plays an essential structural role and its presence is essential for fluoride channel function.</text>
</comment>
<evidence type="ECO:0000256" key="3">
    <source>
        <dbReference type="ARBA" id="ARBA00022519"/>
    </source>
</evidence>
<keyword evidence="2 11" id="KW-1003">Cell membrane</keyword>
<keyword evidence="3" id="KW-0997">Cell inner membrane</keyword>
<dbReference type="InterPro" id="IPR003691">
    <property type="entry name" value="FluC"/>
</dbReference>
<protein>
    <recommendedName>
        <fullName evidence="11">Fluoride-specific ion channel FluC</fullName>
    </recommendedName>
</protein>
<reference evidence="12" key="1">
    <citation type="submission" date="2020-02" db="EMBL/GenBank/DDBJ databases">
        <authorList>
            <person name="Meier V. D."/>
        </authorList>
    </citation>
    <scope>NUCLEOTIDE SEQUENCE</scope>
    <source>
        <strain evidence="12">AVDCRST_MAG33</strain>
    </source>
</reference>
<sequence length="128" mass="13416">MAFIWIFIGGGLGACSRYGLGTLVARWSGTTFPLNTLLINGTGSFLIGLIATLLLDRGVTNPAWRWALITGFLGGYTTFSAYSYETIQLVEAGQGGRAVLYIVGSNVLSLGACVAGIAVVRLFMTDAG</sequence>
<evidence type="ECO:0000256" key="4">
    <source>
        <dbReference type="ARBA" id="ARBA00022692"/>
    </source>
</evidence>
<dbReference type="GO" id="GO:0062054">
    <property type="term" value="F:fluoride channel activity"/>
    <property type="evidence" value="ECO:0007669"/>
    <property type="project" value="UniProtKB-UniRule"/>
</dbReference>
<gene>
    <name evidence="11" type="primary">fluC</name>
    <name evidence="11" type="synonym">crcB</name>
    <name evidence="12" type="ORF">AVDCRST_MAG33-2333</name>
</gene>
<keyword evidence="5 11" id="KW-1133">Transmembrane helix</keyword>
<keyword evidence="4 11" id="KW-0812">Transmembrane</keyword>
<keyword evidence="6 11" id="KW-0406">Ion transport</keyword>
<comment type="subcellular location">
    <subcellularLocation>
        <location evidence="1 11">Cell membrane</location>
        <topology evidence="1 11">Multi-pass membrane protein</topology>
    </subcellularLocation>
</comment>
<dbReference type="Pfam" id="PF02537">
    <property type="entry name" value="CRCB"/>
    <property type="match status" value="1"/>
</dbReference>
<feature type="binding site" evidence="11">
    <location>
        <position position="74"/>
    </location>
    <ligand>
        <name>Na(+)</name>
        <dbReference type="ChEBI" id="CHEBI:29101"/>
        <note>structural</note>
    </ligand>
</feature>
<keyword evidence="7 11" id="KW-0472">Membrane</keyword>
<evidence type="ECO:0000256" key="5">
    <source>
        <dbReference type="ARBA" id="ARBA00022989"/>
    </source>
</evidence>
<dbReference type="HAMAP" id="MF_00454">
    <property type="entry name" value="FluC"/>
    <property type="match status" value="1"/>
</dbReference>
<evidence type="ECO:0000256" key="6">
    <source>
        <dbReference type="ARBA" id="ARBA00023065"/>
    </source>
</evidence>
<accession>A0A6J4VAU7</accession>
<dbReference type="PANTHER" id="PTHR28259:SF1">
    <property type="entry name" value="FLUORIDE EXPORT PROTEIN 1-RELATED"/>
    <property type="match status" value="1"/>
</dbReference>
<feature type="transmembrane region" description="Helical" evidence="11">
    <location>
        <begin position="99"/>
        <end position="124"/>
    </location>
</feature>
<evidence type="ECO:0000256" key="8">
    <source>
        <dbReference type="ARBA" id="ARBA00023303"/>
    </source>
</evidence>
<evidence type="ECO:0000256" key="9">
    <source>
        <dbReference type="ARBA" id="ARBA00035120"/>
    </source>
</evidence>
<evidence type="ECO:0000256" key="10">
    <source>
        <dbReference type="ARBA" id="ARBA00035585"/>
    </source>
</evidence>
<dbReference type="EMBL" id="CADCWK010000268">
    <property type="protein sequence ID" value="CAA9569126.1"/>
    <property type="molecule type" value="Genomic_DNA"/>
</dbReference>
<evidence type="ECO:0000313" key="12">
    <source>
        <dbReference type="EMBL" id="CAA9569126.1"/>
    </source>
</evidence>
<dbReference type="GO" id="GO:0140114">
    <property type="term" value="P:cellular detoxification of fluoride"/>
    <property type="evidence" value="ECO:0007669"/>
    <property type="project" value="UniProtKB-UniRule"/>
</dbReference>
<dbReference type="AlphaFoldDB" id="A0A6J4VAU7"/>
<keyword evidence="11" id="KW-0915">Sodium</keyword>
<name>A0A6J4VAU7_9BACT</name>
<dbReference type="PANTHER" id="PTHR28259">
    <property type="entry name" value="FLUORIDE EXPORT PROTEIN 1-RELATED"/>
    <property type="match status" value="1"/>
</dbReference>
<keyword evidence="8 11" id="KW-0407">Ion channel</keyword>
<proteinExistence type="inferred from homology"/>
<dbReference type="NCBIfam" id="TIGR00494">
    <property type="entry name" value="crcB"/>
    <property type="match status" value="1"/>
</dbReference>